<organism evidence="2 3">
    <name type="scientific">Candidatus Sulfurimonas baltica</name>
    <dbReference type="NCBI Taxonomy" id="2740404"/>
    <lineage>
        <taxon>Bacteria</taxon>
        <taxon>Pseudomonadati</taxon>
        <taxon>Campylobacterota</taxon>
        <taxon>Epsilonproteobacteria</taxon>
        <taxon>Campylobacterales</taxon>
        <taxon>Sulfurimonadaceae</taxon>
        <taxon>Sulfurimonas</taxon>
    </lineage>
</organism>
<keyword evidence="3" id="KW-1185">Reference proteome</keyword>
<evidence type="ECO:0000313" key="2">
    <source>
        <dbReference type="EMBL" id="QOY51185.1"/>
    </source>
</evidence>
<gene>
    <name evidence="2" type="ORF">HUE88_08575</name>
</gene>
<dbReference type="Pfam" id="PF14082">
    <property type="entry name" value="SduA_C"/>
    <property type="match status" value="1"/>
</dbReference>
<protein>
    <submittedName>
        <fullName evidence="2">DUF4263 domain-containing protein</fullName>
    </submittedName>
</protein>
<dbReference type="KEGG" id="sbal:HUE88_08575"/>
<dbReference type="AlphaFoldDB" id="A0A7S7LTU8"/>
<reference evidence="2 3" key="1">
    <citation type="submission" date="2020-05" db="EMBL/GenBank/DDBJ databases">
        <title>Sulfurimonas marisnigri, sp. nov., and Sulfurimonas baltica, sp. nov., manganese oxide reducing chemolithoautotrophs of the class Epsilonproteobacteria isolated from the pelagic redoxclines of the Black and Baltic Seas and emended description of the genus Sulfurimonas.</title>
        <authorList>
            <person name="Henkel J.V."/>
            <person name="Laudan C."/>
            <person name="Werner J."/>
            <person name="Neu T."/>
            <person name="Plewe S."/>
            <person name="Sproer C."/>
            <person name="Bunk B."/>
            <person name="Schulz-Vogt H.N."/>
        </authorList>
    </citation>
    <scope>NUCLEOTIDE SEQUENCE [LARGE SCALE GENOMIC DNA]</scope>
    <source>
        <strain evidence="2 3">GD2</strain>
    </source>
</reference>
<evidence type="ECO:0000259" key="1">
    <source>
        <dbReference type="Pfam" id="PF14082"/>
    </source>
</evidence>
<feature type="domain" description="Shedu protein SduA C-terminal" evidence="1">
    <location>
        <begin position="207"/>
        <end position="384"/>
    </location>
</feature>
<dbReference type="Proteomes" id="UP000593994">
    <property type="component" value="Chromosome"/>
</dbReference>
<accession>A0A7S7LTU8</accession>
<dbReference type="InterPro" id="IPR025359">
    <property type="entry name" value="SduA_C"/>
</dbReference>
<sequence>MSSDDKEYYYYSKLEENTLSVSPQIPSKDIVDGKEIENPVRAVSMKFGDSADHKIHKKIETKDGLEIHLKTTDTGHQEIKAYFYEDTRNIQTLTIQRWMTKTGNPHKEYMVLYGKQLKLILDFVNSLKGIPLNGKNRVTLPIDFALQQVDKSINIDKETVINFLKDNPSLIKSIVENEIDESDITSLGYRKKQLKLFKEMLLNNNLNESNWQQFFEKNNWIFGYGLSYIFHNGLDEKKLEQVVSGFDFNSSGKRVDAILKTAGLINSLCFVEIKTHKTELLQSKPYRAGCWAVSNELIGGVTQIQNTVSLNLKKIYGKTQIKDKDTGDLTGEEFFNFQPKSFLIIGSLSQLIGNNAPNEDKFRSFELFRKNTLNPEIITFDELYERAKFIIYSKDSNHA</sequence>
<name>A0A7S7LTU8_9BACT</name>
<evidence type="ECO:0000313" key="3">
    <source>
        <dbReference type="Proteomes" id="UP000593994"/>
    </source>
</evidence>
<dbReference type="EMBL" id="CP054492">
    <property type="protein sequence ID" value="QOY51185.1"/>
    <property type="molecule type" value="Genomic_DNA"/>
</dbReference>
<proteinExistence type="predicted"/>
<dbReference type="RefSeq" id="WP_194368299.1">
    <property type="nucleotide sequence ID" value="NZ_CP054492.1"/>
</dbReference>